<dbReference type="PROSITE" id="PS01117">
    <property type="entry name" value="HTH_MARR_1"/>
    <property type="match status" value="1"/>
</dbReference>
<dbReference type="PANTHER" id="PTHR33164:SF104">
    <property type="entry name" value="TRANSCRIPTIONAL REGULATORY PROTEIN"/>
    <property type="match status" value="1"/>
</dbReference>
<dbReference type="SUPFAM" id="SSF46785">
    <property type="entry name" value="Winged helix' DNA-binding domain"/>
    <property type="match status" value="1"/>
</dbReference>
<sequence>MTRRDSDDTDDLIEQWVNAVPDIDPRVEGAVDRILICARYLERLAQKLAGERGVQLPDYEILARLFWTGPPHRLRPSQLAAGTMSAATTVTSRLVRLEKRGLIRRVAEPGDRRALAAELTDDGRELFVSIVKRQAAAERELFADLPPEKLAALAELLSDTLVTFEGRLGPPPRRVRLALSQD</sequence>
<gene>
    <name evidence="5" type="ORF">FB566_1802</name>
</gene>
<dbReference type="PROSITE" id="PS50995">
    <property type="entry name" value="HTH_MARR_2"/>
    <property type="match status" value="1"/>
</dbReference>
<dbReference type="GO" id="GO:0006950">
    <property type="term" value="P:response to stress"/>
    <property type="evidence" value="ECO:0007669"/>
    <property type="project" value="TreeGrafter"/>
</dbReference>
<proteinExistence type="predicted"/>
<dbReference type="EMBL" id="VFOW01000001">
    <property type="protein sequence ID" value="TQL76278.1"/>
    <property type="molecule type" value="Genomic_DNA"/>
</dbReference>
<dbReference type="PRINTS" id="PR00598">
    <property type="entry name" value="HTHMARR"/>
</dbReference>
<evidence type="ECO:0000313" key="5">
    <source>
        <dbReference type="EMBL" id="TQL76278.1"/>
    </source>
</evidence>
<evidence type="ECO:0000256" key="1">
    <source>
        <dbReference type="ARBA" id="ARBA00023015"/>
    </source>
</evidence>
<evidence type="ECO:0000256" key="3">
    <source>
        <dbReference type="ARBA" id="ARBA00023163"/>
    </source>
</evidence>
<feature type="domain" description="HTH marR-type" evidence="4">
    <location>
        <begin position="27"/>
        <end position="162"/>
    </location>
</feature>
<dbReference type="InterPro" id="IPR000835">
    <property type="entry name" value="HTH_MarR-typ"/>
</dbReference>
<dbReference type="RefSeq" id="WP_170183223.1">
    <property type="nucleotide sequence ID" value="NZ_JBHTGS010000001.1"/>
</dbReference>
<dbReference type="AlphaFoldDB" id="A0A543AUL3"/>
<protein>
    <submittedName>
        <fullName evidence="5">DNA-binding MarR family transcriptional regulator</fullName>
    </submittedName>
</protein>
<reference evidence="5 6" key="1">
    <citation type="submission" date="2019-06" db="EMBL/GenBank/DDBJ databases">
        <title>Sequencing the genomes of 1000 actinobacteria strains.</title>
        <authorList>
            <person name="Klenk H.-P."/>
        </authorList>
    </citation>
    <scope>NUCLEOTIDE SEQUENCE [LARGE SCALE GENOMIC DNA]</scope>
    <source>
        <strain evidence="5 6">DSM 45928</strain>
    </source>
</reference>
<dbReference type="PANTHER" id="PTHR33164">
    <property type="entry name" value="TRANSCRIPTIONAL REGULATOR, MARR FAMILY"/>
    <property type="match status" value="1"/>
</dbReference>
<dbReference type="InterPro" id="IPR023187">
    <property type="entry name" value="Tscrpt_reg_MarR-type_CS"/>
</dbReference>
<keyword evidence="2 5" id="KW-0238">DNA-binding</keyword>
<comment type="caution">
    <text evidence="5">The sequence shown here is derived from an EMBL/GenBank/DDBJ whole genome shotgun (WGS) entry which is preliminary data.</text>
</comment>
<dbReference type="InParanoid" id="A0A543AUL3"/>
<keyword evidence="6" id="KW-1185">Reference proteome</keyword>
<dbReference type="SMART" id="SM00347">
    <property type="entry name" value="HTH_MARR"/>
    <property type="match status" value="1"/>
</dbReference>
<dbReference type="InterPro" id="IPR036390">
    <property type="entry name" value="WH_DNA-bd_sf"/>
</dbReference>
<keyword evidence="1" id="KW-0805">Transcription regulation</keyword>
<evidence type="ECO:0000259" key="4">
    <source>
        <dbReference type="PROSITE" id="PS50995"/>
    </source>
</evidence>
<dbReference type="Proteomes" id="UP000317043">
    <property type="component" value="Unassembled WGS sequence"/>
</dbReference>
<organism evidence="5 6">
    <name type="scientific">Stackebrandtia endophytica</name>
    <dbReference type="NCBI Taxonomy" id="1496996"/>
    <lineage>
        <taxon>Bacteria</taxon>
        <taxon>Bacillati</taxon>
        <taxon>Actinomycetota</taxon>
        <taxon>Actinomycetes</taxon>
        <taxon>Glycomycetales</taxon>
        <taxon>Glycomycetaceae</taxon>
        <taxon>Stackebrandtia</taxon>
    </lineage>
</organism>
<accession>A0A543AUL3</accession>
<dbReference type="Gene3D" id="1.10.10.10">
    <property type="entry name" value="Winged helix-like DNA-binding domain superfamily/Winged helix DNA-binding domain"/>
    <property type="match status" value="1"/>
</dbReference>
<dbReference type="InterPro" id="IPR036388">
    <property type="entry name" value="WH-like_DNA-bd_sf"/>
</dbReference>
<evidence type="ECO:0000313" key="6">
    <source>
        <dbReference type="Proteomes" id="UP000317043"/>
    </source>
</evidence>
<dbReference type="GO" id="GO:0003700">
    <property type="term" value="F:DNA-binding transcription factor activity"/>
    <property type="evidence" value="ECO:0007669"/>
    <property type="project" value="InterPro"/>
</dbReference>
<dbReference type="GO" id="GO:0003677">
    <property type="term" value="F:DNA binding"/>
    <property type="evidence" value="ECO:0007669"/>
    <property type="project" value="UniProtKB-KW"/>
</dbReference>
<dbReference type="Pfam" id="PF01047">
    <property type="entry name" value="MarR"/>
    <property type="match status" value="1"/>
</dbReference>
<name>A0A543AUL3_9ACTN</name>
<evidence type="ECO:0000256" key="2">
    <source>
        <dbReference type="ARBA" id="ARBA00023125"/>
    </source>
</evidence>
<keyword evidence="3" id="KW-0804">Transcription</keyword>
<dbReference type="InterPro" id="IPR039422">
    <property type="entry name" value="MarR/SlyA-like"/>
</dbReference>